<sequence length="172" mass="19210">MGDGRMDLVARRARVVRLGERVADPCLWEGLVPLFGDACAARGRKASELASGAPRLERGQVRHGRSTKSEGKGCNDAYCFVGYETFDAVWDRSSVLRLTSGDRWLVGRVRRASSRSSHWRQRGVRSNRGCENNHAAGIHDSTPYSNISNRVTCLSFPVSTHRQRMKLLLSKH</sequence>
<keyword evidence="5" id="KW-1185">Reference proteome</keyword>
<dbReference type="EMBL" id="CAVNYO010000419">
    <property type="protein sequence ID" value="CAK5277042.1"/>
    <property type="molecule type" value="Genomic_DNA"/>
</dbReference>
<dbReference type="EMBL" id="CAVNYO010000418">
    <property type="protein sequence ID" value="CAK5277032.1"/>
    <property type="molecule type" value="Genomic_DNA"/>
</dbReference>
<gene>
    <name evidence="2" type="ORF">MYCIT1_LOCUS25778</name>
    <name evidence="3" type="ORF">MYCIT1_LOCUS25803</name>
    <name evidence="4" type="ORF">MYCIT1_LOCUS25820</name>
</gene>
<evidence type="ECO:0000313" key="4">
    <source>
        <dbReference type="EMBL" id="CAK5277042.1"/>
    </source>
</evidence>
<proteinExistence type="predicted"/>
<protein>
    <submittedName>
        <fullName evidence="4">Uncharacterized protein</fullName>
    </submittedName>
</protein>
<accession>A0AAD2HJK9</accession>
<dbReference type="EMBL" id="CAVNYO010000417">
    <property type="protein sequence ID" value="CAK5277021.1"/>
    <property type="molecule type" value="Genomic_DNA"/>
</dbReference>
<evidence type="ECO:0000313" key="3">
    <source>
        <dbReference type="EMBL" id="CAK5277032.1"/>
    </source>
</evidence>
<evidence type="ECO:0000313" key="2">
    <source>
        <dbReference type="EMBL" id="CAK5277021.1"/>
    </source>
</evidence>
<comment type="caution">
    <text evidence="4">The sequence shown here is derived from an EMBL/GenBank/DDBJ whole genome shotgun (WGS) entry which is preliminary data.</text>
</comment>
<dbReference type="Proteomes" id="UP001295794">
    <property type="component" value="Unassembled WGS sequence"/>
</dbReference>
<evidence type="ECO:0000256" key="1">
    <source>
        <dbReference type="SAM" id="MobiDB-lite"/>
    </source>
</evidence>
<dbReference type="AlphaFoldDB" id="A0AAD2HJK9"/>
<feature type="region of interest" description="Disordered" evidence="1">
    <location>
        <begin position="50"/>
        <end position="70"/>
    </location>
</feature>
<name>A0AAD2HJK9_9AGAR</name>
<evidence type="ECO:0000313" key="5">
    <source>
        <dbReference type="Proteomes" id="UP001295794"/>
    </source>
</evidence>
<reference evidence="4" key="1">
    <citation type="submission" date="2023-11" db="EMBL/GenBank/DDBJ databases">
        <authorList>
            <person name="De Vega J J."/>
            <person name="De Vega J J."/>
        </authorList>
    </citation>
    <scope>NUCLEOTIDE SEQUENCE</scope>
</reference>
<organism evidence="4 5">
    <name type="scientific">Mycena citricolor</name>
    <dbReference type="NCBI Taxonomy" id="2018698"/>
    <lineage>
        <taxon>Eukaryota</taxon>
        <taxon>Fungi</taxon>
        <taxon>Dikarya</taxon>
        <taxon>Basidiomycota</taxon>
        <taxon>Agaricomycotina</taxon>
        <taxon>Agaricomycetes</taxon>
        <taxon>Agaricomycetidae</taxon>
        <taxon>Agaricales</taxon>
        <taxon>Marasmiineae</taxon>
        <taxon>Mycenaceae</taxon>
        <taxon>Mycena</taxon>
    </lineage>
</organism>